<evidence type="ECO:0000313" key="7">
    <source>
        <dbReference type="EMBL" id="TQL50873.1"/>
    </source>
</evidence>
<dbReference type="InterPro" id="IPR036259">
    <property type="entry name" value="MFS_trans_sf"/>
</dbReference>
<dbReference type="PANTHER" id="PTHR23501:SF154">
    <property type="entry name" value="MULTIDRUG-EFFLUX TRANSPORTER RV1634-RELATED"/>
    <property type="match status" value="1"/>
</dbReference>
<feature type="transmembrane region" description="Helical" evidence="5">
    <location>
        <begin position="148"/>
        <end position="171"/>
    </location>
</feature>
<feature type="transmembrane region" description="Helical" evidence="5">
    <location>
        <begin position="115"/>
        <end position="136"/>
    </location>
</feature>
<organism evidence="7 8">
    <name type="scientific">Ornithinicoccus hortensis</name>
    <dbReference type="NCBI Taxonomy" id="82346"/>
    <lineage>
        <taxon>Bacteria</taxon>
        <taxon>Bacillati</taxon>
        <taxon>Actinomycetota</taxon>
        <taxon>Actinomycetes</taxon>
        <taxon>Micrococcales</taxon>
        <taxon>Intrasporangiaceae</taxon>
        <taxon>Ornithinicoccus</taxon>
    </lineage>
</organism>
<dbReference type="Proteomes" id="UP000319516">
    <property type="component" value="Unassembled WGS sequence"/>
</dbReference>
<dbReference type="GO" id="GO:0022857">
    <property type="term" value="F:transmembrane transporter activity"/>
    <property type="evidence" value="ECO:0007669"/>
    <property type="project" value="InterPro"/>
</dbReference>
<keyword evidence="3 5" id="KW-1133">Transmembrane helix</keyword>
<dbReference type="PANTHER" id="PTHR23501">
    <property type="entry name" value="MAJOR FACILITATOR SUPERFAMILY"/>
    <property type="match status" value="1"/>
</dbReference>
<dbReference type="PROSITE" id="PS00217">
    <property type="entry name" value="SUGAR_TRANSPORT_2"/>
    <property type="match status" value="1"/>
</dbReference>
<evidence type="ECO:0000313" key="8">
    <source>
        <dbReference type="Proteomes" id="UP000319516"/>
    </source>
</evidence>
<dbReference type="EMBL" id="VFOP01000001">
    <property type="protein sequence ID" value="TQL50873.1"/>
    <property type="molecule type" value="Genomic_DNA"/>
</dbReference>
<feature type="transmembrane region" description="Helical" evidence="5">
    <location>
        <begin position="178"/>
        <end position="197"/>
    </location>
</feature>
<comment type="subcellular location">
    <subcellularLocation>
        <location evidence="1">Cell membrane</location>
        <topology evidence="1">Multi-pass membrane protein</topology>
    </subcellularLocation>
</comment>
<feature type="transmembrane region" description="Helical" evidence="5">
    <location>
        <begin position="300"/>
        <end position="323"/>
    </location>
</feature>
<feature type="domain" description="Major facilitator superfamily (MFS) profile" evidence="6">
    <location>
        <begin position="23"/>
        <end position="454"/>
    </location>
</feature>
<name>A0A542YRZ3_9MICO</name>
<dbReference type="PROSITE" id="PS50850">
    <property type="entry name" value="MFS"/>
    <property type="match status" value="1"/>
</dbReference>
<dbReference type="PRINTS" id="PR01036">
    <property type="entry name" value="TCRTETB"/>
</dbReference>
<feature type="transmembrane region" description="Helical" evidence="5">
    <location>
        <begin position="361"/>
        <end position="386"/>
    </location>
</feature>
<feature type="transmembrane region" description="Helical" evidence="5">
    <location>
        <begin position="406"/>
        <end position="425"/>
    </location>
</feature>
<dbReference type="SUPFAM" id="SSF103473">
    <property type="entry name" value="MFS general substrate transporter"/>
    <property type="match status" value="1"/>
</dbReference>
<feature type="transmembrane region" description="Helical" evidence="5">
    <location>
        <begin position="209"/>
        <end position="228"/>
    </location>
</feature>
<dbReference type="Gene3D" id="1.20.1720.10">
    <property type="entry name" value="Multidrug resistance protein D"/>
    <property type="match status" value="1"/>
</dbReference>
<dbReference type="Pfam" id="PF07690">
    <property type="entry name" value="MFS_1"/>
    <property type="match status" value="1"/>
</dbReference>
<accession>A0A542YRZ3</accession>
<dbReference type="Gene3D" id="1.20.1250.20">
    <property type="entry name" value="MFS general substrate transporter like domains"/>
    <property type="match status" value="1"/>
</dbReference>
<gene>
    <name evidence="7" type="ORF">FB467_1993</name>
</gene>
<keyword evidence="4 5" id="KW-0472">Membrane</keyword>
<feature type="transmembrane region" description="Helical" evidence="5">
    <location>
        <begin position="59"/>
        <end position="81"/>
    </location>
</feature>
<proteinExistence type="predicted"/>
<keyword evidence="8" id="KW-1185">Reference proteome</keyword>
<dbReference type="GO" id="GO:0005886">
    <property type="term" value="C:plasma membrane"/>
    <property type="evidence" value="ECO:0007669"/>
    <property type="project" value="UniProtKB-SubCell"/>
</dbReference>
<dbReference type="InterPro" id="IPR020846">
    <property type="entry name" value="MFS_dom"/>
</dbReference>
<dbReference type="RefSeq" id="WP_228393236.1">
    <property type="nucleotide sequence ID" value="NZ_BAAAIK010000002.1"/>
</dbReference>
<dbReference type="AlphaFoldDB" id="A0A542YRZ3"/>
<evidence type="ECO:0000259" key="6">
    <source>
        <dbReference type="PROSITE" id="PS50850"/>
    </source>
</evidence>
<feature type="transmembrane region" description="Helical" evidence="5">
    <location>
        <begin position="87"/>
        <end position="108"/>
    </location>
</feature>
<evidence type="ECO:0000256" key="4">
    <source>
        <dbReference type="ARBA" id="ARBA00023136"/>
    </source>
</evidence>
<evidence type="ECO:0000256" key="5">
    <source>
        <dbReference type="SAM" id="Phobius"/>
    </source>
</evidence>
<keyword evidence="2 5" id="KW-0812">Transmembrane</keyword>
<feature type="transmembrane region" description="Helical" evidence="5">
    <location>
        <begin position="335"/>
        <end position="355"/>
    </location>
</feature>
<feature type="transmembrane region" description="Helical" evidence="5">
    <location>
        <begin position="431"/>
        <end position="449"/>
    </location>
</feature>
<protein>
    <submittedName>
        <fullName evidence="7">Putative MFS family arabinose efflux permease</fullName>
    </submittedName>
</protein>
<reference evidence="7 8" key="1">
    <citation type="submission" date="2019-06" db="EMBL/GenBank/DDBJ databases">
        <title>Sequencing the genomes of 1000 actinobacteria strains.</title>
        <authorList>
            <person name="Klenk H.-P."/>
        </authorList>
    </citation>
    <scope>NUCLEOTIDE SEQUENCE [LARGE SCALE GENOMIC DNA]</scope>
    <source>
        <strain evidence="7 8">DSM 12335</strain>
    </source>
</reference>
<evidence type="ECO:0000256" key="1">
    <source>
        <dbReference type="ARBA" id="ARBA00004651"/>
    </source>
</evidence>
<feature type="transmembrane region" description="Helical" evidence="5">
    <location>
        <begin position="25"/>
        <end position="47"/>
    </location>
</feature>
<evidence type="ECO:0000256" key="2">
    <source>
        <dbReference type="ARBA" id="ARBA00022692"/>
    </source>
</evidence>
<sequence length="459" mass="46569">MTAESQATVGPGTGSGLWDPEIRSVSGGATALIALFATEYIAVGTAMPTVARALDGLGLYALAFGATIATGVIGMILGGWWSDRAGPGQVVAAGCAVFAGGLLVAGLAPTMEVFVAGRAVQGLGSGLASVAVYVLIAQRVPDVLRPKVFSLLAAAWVLPGLIGPVATGLVVEFLTWRWVFLGVVPLVLAALLVLRPALLGTSRSHDASYLGPATIGWAVLAALSVGVLNLAGESIQPREVLVGAPVVLLLVLAAWRLLPPGTLGLGRGLPSVIAARGAIGASFMAAEAYLPLLLQDRHDYAPAAAGAVLAVGSVTWALGSWVQGRLADQVDRYRLLVRGCLPIAAGLVVLVVSVAADWPGWTVLVVWAVVSLGVGLSYPTTSLLTLRLSPPAEVGRNSSSLQVSEALASAVALAVAGAAFTALYAGSHLHAFLSVTCVGLVAGFLAVLTSSRARPHPHP</sequence>
<evidence type="ECO:0000256" key="3">
    <source>
        <dbReference type="ARBA" id="ARBA00022989"/>
    </source>
</evidence>
<comment type="caution">
    <text evidence="7">The sequence shown here is derived from an EMBL/GenBank/DDBJ whole genome shotgun (WGS) entry which is preliminary data.</text>
</comment>
<dbReference type="InterPro" id="IPR005829">
    <property type="entry name" value="Sugar_transporter_CS"/>
</dbReference>
<feature type="transmembrane region" description="Helical" evidence="5">
    <location>
        <begin position="240"/>
        <end position="258"/>
    </location>
</feature>
<dbReference type="InterPro" id="IPR011701">
    <property type="entry name" value="MFS"/>
</dbReference>